<reference evidence="2 3" key="1">
    <citation type="submission" date="2020-07" db="EMBL/GenBank/DDBJ databases">
        <title>isolation of Luteimonas sp. SJ-16.</title>
        <authorList>
            <person name="Huang X.-X."/>
            <person name="Xu L."/>
            <person name="Sun J.-Q."/>
        </authorList>
    </citation>
    <scope>NUCLEOTIDE SEQUENCE [LARGE SCALE GENOMIC DNA]</scope>
    <source>
        <strain evidence="2 3">SJ-16</strain>
    </source>
</reference>
<feature type="transmembrane region" description="Helical" evidence="1">
    <location>
        <begin position="110"/>
        <end position="134"/>
    </location>
</feature>
<dbReference type="RefSeq" id="WP_180543283.1">
    <property type="nucleotide sequence ID" value="NZ_JACCJZ010000004.1"/>
</dbReference>
<keyword evidence="1" id="KW-0812">Transmembrane</keyword>
<evidence type="ECO:0000313" key="3">
    <source>
        <dbReference type="Proteomes" id="UP000589896"/>
    </source>
</evidence>
<keyword evidence="3" id="KW-1185">Reference proteome</keyword>
<evidence type="ECO:0000313" key="2">
    <source>
        <dbReference type="EMBL" id="NYZ61530.1"/>
    </source>
</evidence>
<comment type="caution">
    <text evidence="2">The sequence shown here is derived from an EMBL/GenBank/DDBJ whole genome shotgun (WGS) entry which is preliminary data.</text>
</comment>
<protein>
    <submittedName>
        <fullName evidence="2">Sugar transporter</fullName>
    </submittedName>
</protein>
<dbReference type="EMBL" id="JACCJZ010000004">
    <property type="protein sequence ID" value="NYZ61530.1"/>
    <property type="molecule type" value="Genomic_DNA"/>
</dbReference>
<evidence type="ECO:0000256" key="1">
    <source>
        <dbReference type="SAM" id="Phobius"/>
    </source>
</evidence>
<sequence length="144" mass="15213">MSTSSSRPLRRLRVVGVLALIWNLIGVAAFVMQLALPAEALQAMPPERRAIYEATPAWLYLFYALATFGGALGAAALLLRRRWAAPVFAIALAALLLQIVAGYATTPAWAIGGLASLGFPVLLVGVAAALLVFAQRMAARGVLR</sequence>
<dbReference type="AlphaFoldDB" id="A0A7Z0QPU8"/>
<feature type="transmembrane region" description="Helical" evidence="1">
    <location>
        <begin position="86"/>
        <end position="104"/>
    </location>
</feature>
<keyword evidence="1" id="KW-0472">Membrane</keyword>
<keyword evidence="1" id="KW-1133">Transmembrane helix</keyword>
<gene>
    <name evidence="2" type="ORF">H0E82_01950</name>
</gene>
<accession>A0A7Z0QPU8</accession>
<organism evidence="2 3">
    <name type="scientific">Luteimonas deserti</name>
    <dbReference type="NCBI Taxonomy" id="2752306"/>
    <lineage>
        <taxon>Bacteria</taxon>
        <taxon>Pseudomonadati</taxon>
        <taxon>Pseudomonadota</taxon>
        <taxon>Gammaproteobacteria</taxon>
        <taxon>Lysobacterales</taxon>
        <taxon>Lysobacteraceae</taxon>
        <taxon>Luteimonas</taxon>
    </lineage>
</organism>
<name>A0A7Z0QPU8_9GAMM</name>
<feature type="transmembrane region" description="Helical" evidence="1">
    <location>
        <begin position="57"/>
        <end position="79"/>
    </location>
</feature>
<proteinExistence type="predicted"/>
<keyword evidence="2" id="KW-0762">Sugar transport</keyword>
<feature type="transmembrane region" description="Helical" evidence="1">
    <location>
        <begin position="12"/>
        <end position="37"/>
    </location>
</feature>
<keyword evidence="2" id="KW-0813">Transport</keyword>
<dbReference type="Proteomes" id="UP000589896">
    <property type="component" value="Unassembled WGS sequence"/>
</dbReference>